<dbReference type="EMBL" id="JANIIK010000116">
    <property type="protein sequence ID" value="KAJ3587219.1"/>
    <property type="molecule type" value="Genomic_DNA"/>
</dbReference>
<name>A0A9Q0DF17_9TELE</name>
<dbReference type="Proteomes" id="UP001148018">
    <property type="component" value="Unassembled WGS sequence"/>
</dbReference>
<evidence type="ECO:0000256" key="1">
    <source>
        <dbReference type="SAM" id="MobiDB-lite"/>
    </source>
</evidence>
<organism evidence="2 3">
    <name type="scientific">Muraenolepis orangiensis</name>
    <name type="common">Patagonian moray cod</name>
    <dbReference type="NCBI Taxonomy" id="630683"/>
    <lineage>
        <taxon>Eukaryota</taxon>
        <taxon>Metazoa</taxon>
        <taxon>Chordata</taxon>
        <taxon>Craniata</taxon>
        <taxon>Vertebrata</taxon>
        <taxon>Euteleostomi</taxon>
        <taxon>Actinopterygii</taxon>
        <taxon>Neopterygii</taxon>
        <taxon>Teleostei</taxon>
        <taxon>Neoteleostei</taxon>
        <taxon>Acanthomorphata</taxon>
        <taxon>Zeiogadaria</taxon>
        <taxon>Gadariae</taxon>
        <taxon>Gadiformes</taxon>
        <taxon>Muraenolepidoidei</taxon>
        <taxon>Muraenolepididae</taxon>
        <taxon>Muraenolepis</taxon>
    </lineage>
</organism>
<sequence length="66" mass="7341">METRWTWSSSNRPGEKHLPWPGSRGSRAQRSSSPLKWKHGVGGGGLTLSRPPRHPTEERPRRGAGT</sequence>
<protein>
    <submittedName>
        <fullName evidence="2">Uncharacterized protein</fullName>
    </submittedName>
</protein>
<keyword evidence="3" id="KW-1185">Reference proteome</keyword>
<reference evidence="2" key="1">
    <citation type="submission" date="2022-07" db="EMBL/GenBank/DDBJ databases">
        <title>Chromosome-level genome of Muraenolepis orangiensis.</title>
        <authorList>
            <person name="Kim J."/>
        </authorList>
    </citation>
    <scope>NUCLEOTIDE SEQUENCE</scope>
    <source>
        <strain evidence="2">KU_S4_2022</strain>
        <tissue evidence="2">Muscle</tissue>
    </source>
</reference>
<feature type="region of interest" description="Disordered" evidence="1">
    <location>
        <begin position="1"/>
        <end position="66"/>
    </location>
</feature>
<gene>
    <name evidence="2" type="ORF">NHX12_010817</name>
</gene>
<feature type="compositionally biased region" description="Polar residues" evidence="1">
    <location>
        <begin position="1"/>
        <end position="12"/>
    </location>
</feature>
<feature type="compositionally biased region" description="Basic and acidic residues" evidence="1">
    <location>
        <begin position="54"/>
        <end position="66"/>
    </location>
</feature>
<feature type="compositionally biased region" description="Low complexity" evidence="1">
    <location>
        <begin position="22"/>
        <end position="33"/>
    </location>
</feature>
<evidence type="ECO:0000313" key="3">
    <source>
        <dbReference type="Proteomes" id="UP001148018"/>
    </source>
</evidence>
<accession>A0A9Q0DF17</accession>
<evidence type="ECO:0000313" key="2">
    <source>
        <dbReference type="EMBL" id="KAJ3587219.1"/>
    </source>
</evidence>
<comment type="caution">
    <text evidence="2">The sequence shown here is derived from an EMBL/GenBank/DDBJ whole genome shotgun (WGS) entry which is preliminary data.</text>
</comment>
<dbReference type="AlphaFoldDB" id="A0A9Q0DF17"/>
<proteinExistence type="predicted"/>